<name>A0A0B2X0G1_METAS</name>
<dbReference type="STRING" id="1081103.A0A0B2X0G1"/>
<feature type="compositionally biased region" description="Low complexity" evidence="1">
    <location>
        <begin position="89"/>
        <end position="98"/>
    </location>
</feature>
<evidence type="ECO:0000259" key="2">
    <source>
        <dbReference type="SMART" id="SM00382"/>
    </source>
</evidence>
<feature type="region of interest" description="Disordered" evidence="1">
    <location>
        <begin position="240"/>
        <end position="294"/>
    </location>
</feature>
<dbReference type="Proteomes" id="UP000030816">
    <property type="component" value="Unassembled WGS sequence"/>
</dbReference>
<feature type="domain" description="AAA+ ATPase" evidence="2">
    <location>
        <begin position="805"/>
        <end position="930"/>
    </location>
</feature>
<feature type="region of interest" description="Disordered" evidence="1">
    <location>
        <begin position="1"/>
        <end position="150"/>
    </location>
</feature>
<dbReference type="HOGENOM" id="CLU_004471_0_0_1"/>
<dbReference type="Gene3D" id="3.40.50.300">
    <property type="entry name" value="P-loop containing nucleotide triphosphate hydrolases"/>
    <property type="match status" value="1"/>
</dbReference>
<dbReference type="GO" id="GO:0005524">
    <property type="term" value="F:ATP binding"/>
    <property type="evidence" value="ECO:0007669"/>
    <property type="project" value="InterPro"/>
</dbReference>
<dbReference type="InterPro" id="IPR003593">
    <property type="entry name" value="AAA+_ATPase"/>
</dbReference>
<comment type="caution">
    <text evidence="3">The sequence shown here is derived from an EMBL/GenBank/DDBJ whole genome shotgun (WGS) entry which is preliminary data.</text>
</comment>
<dbReference type="SUPFAM" id="SSF52540">
    <property type="entry name" value="P-loop containing nucleoside triphosphate hydrolases"/>
    <property type="match status" value="1"/>
</dbReference>
<feature type="compositionally biased region" description="Polar residues" evidence="1">
    <location>
        <begin position="8"/>
        <end position="19"/>
    </location>
</feature>
<feature type="region of interest" description="Disordered" evidence="1">
    <location>
        <begin position="678"/>
        <end position="722"/>
    </location>
</feature>
<gene>
    <name evidence="3" type="ORF">MAM_03027</name>
</gene>
<evidence type="ECO:0000256" key="1">
    <source>
        <dbReference type="SAM" id="MobiDB-lite"/>
    </source>
</evidence>
<dbReference type="InterPro" id="IPR003959">
    <property type="entry name" value="ATPase_AAA_core"/>
</dbReference>
<feature type="region of interest" description="Disordered" evidence="1">
    <location>
        <begin position="644"/>
        <end position="665"/>
    </location>
</feature>
<dbReference type="PANTHER" id="PTHR46411:SF1">
    <property type="entry name" value="FAMILY ATPASE, PUTATIVE (AFU_ORTHOLOGUE AFUA_7G05752)-RELATED"/>
    <property type="match status" value="1"/>
</dbReference>
<dbReference type="RefSeq" id="XP_040680395.1">
    <property type="nucleotide sequence ID" value="XM_040821826.1"/>
</dbReference>
<feature type="compositionally biased region" description="Acidic residues" evidence="1">
    <location>
        <begin position="70"/>
        <end position="88"/>
    </location>
</feature>
<dbReference type="OrthoDB" id="10042665at2759"/>
<protein>
    <submittedName>
        <fullName evidence="3">ATPase, AAA-type, core</fullName>
    </submittedName>
</protein>
<proteinExistence type="predicted"/>
<dbReference type="EMBL" id="AZHE01000005">
    <property type="protein sequence ID" value="KHN99329.1"/>
    <property type="molecule type" value="Genomic_DNA"/>
</dbReference>
<dbReference type="GO" id="GO:0016887">
    <property type="term" value="F:ATP hydrolysis activity"/>
    <property type="evidence" value="ECO:0007669"/>
    <property type="project" value="InterPro"/>
</dbReference>
<dbReference type="InterPro" id="IPR027417">
    <property type="entry name" value="P-loop_NTPase"/>
</dbReference>
<evidence type="ECO:0000313" key="4">
    <source>
        <dbReference type="Proteomes" id="UP000030816"/>
    </source>
</evidence>
<keyword evidence="4" id="KW-1185">Reference proteome</keyword>
<dbReference type="Pfam" id="PF00004">
    <property type="entry name" value="AAA"/>
    <property type="match status" value="1"/>
</dbReference>
<feature type="compositionally biased region" description="Polar residues" evidence="1">
    <location>
        <begin position="36"/>
        <end position="52"/>
    </location>
</feature>
<dbReference type="GeneID" id="63737482"/>
<feature type="compositionally biased region" description="Basic residues" evidence="1">
    <location>
        <begin position="104"/>
        <end position="128"/>
    </location>
</feature>
<dbReference type="InterPro" id="IPR054289">
    <property type="entry name" value="DUF7025"/>
</dbReference>
<dbReference type="CDD" id="cd19481">
    <property type="entry name" value="RecA-like_protease"/>
    <property type="match status" value="1"/>
</dbReference>
<feature type="compositionally biased region" description="Basic residues" evidence="1">
    <location>
        <begin position="284"/>
        <end position="294"/>
    </location>
</feature>
<dbReference type="SMART" id="SM00382">
    <property type="entry name" value="AAA"/>
    <property type="match status" value="1"/>
</dbReference>
<dbReference type="Pfam" id="PF22942">
    <property type="entry name" value="DUF7025"/>
    <property type="match status" value="1"/>
</dbReference>
<sequence>MNDDEATTTENSKASQKLPETSKRSAARSIEASKSGKATKTRTPGKSVQSGSLEKPRNPRRMRRRKDVTPESDDSSSSGESEDGDSLDSDQSSTMSSSENEPSRRRHQHRRSRKSHSFSRRVSHRSRTASRGERAQPIGANNLQSETENDLVPAREAVFTTSRDYVSWNDASSQRDLGEAIAQLESRCAQLQFQMEKLNGNSNAVQGTTKPLGSQFSFQHPSSSQPLGVAQPHNSLVGFNSCSSHRPTSTTLAAPRRRPPLRESRCCNPGMPVHSHVVMPKNASRSRSRSRRKRKIDYKRVDSVWDSNLFAFKLQDTAELSINSKYDKYTFHVRRTFDSEGKHRATVVDIKTKLLRECLQDVMGNVRGVSLVDETPKLDPNLLFLNVIEPNPEVRYLEDFRSHLRKLEQVEPAGRRRRERKKNQQRLDNKRAHLKLLIKYLDKDYAKVKESLYPMLDSGIITFDYLWALWKPGTLVYSSTYGFTDDPRVFKVDLAVRQSSLLRGESYSVDGKYLEFDGKKFGHGTLSEEIAEFQGTRKITSLPFYPLSYHKDEDGIRRTLVERGKKFVTLHGAHYKAYNGIAYNKRKKGSVVKFHIQQSRIMIDPAIFRRINPNYCLSNVRPRDFDALSDLGLSDADDDSYEGFSSDNLRGHGGPRVVSNATKDSGCNVPVTKALRTDLEARSKASQPQLSSMTSSKMVERTSSSDTSGEEKVVNTPEEETSDACLEFTDEDYLLASPVVLGFSFSEKQWLEFAVSRVHDIRWNEDAWDSLVLPSETEDLIQALVKSRKQNAAQTIDDVIQGKGKGLVTVLHGPPGTGKTLTAEGISELLRCPLYMASAGELGTDSRFLEADLQKILDVCHTWGAIFLLDEADVFLEKRNMQDIHRNALVSIFLRQMEYFQGILFLTTNRVETFDEAFQSRIHIALRYEGLDSKAKKTIFKMFIDRVEAFGKLKVEPFSDEDLKKLAKHELNGREIKNMVGSAQDLAMNKNESLSMRHIEQVLDVHVKFGRDLRGGTGYEDALRSYC</sequence>
<feature type="compositionally biased region" description="Polar residues" evidence="1">
    <location>
        <begin position="684"/>
        <end position="707"/>
    </location>
</feature>
<dbReference type="PANTHER" id="PTHR46411">
    <property type="entry name" value="FAMILY ATPASE, PUTATIVE-RELATED"/>
    <property type="match status" value="1"/>
</dbReference>
<reference evidence="3 4" key="1">
    <citation type="journal article" date="2014" name="Proc. Natl. Acad. Sci. U.S.A.">
        <title>Trajectory and genomic determinants of fungal-pathogen speciation and host adaptation.</title>
        <authorList>
            <person name="Hu X."/>
            <person name="Xiao G."/>
            <person name="Zheng P."/>
            <person name="Shang Y."/>
            <person name="Su Y."/>
            <person name="Zhang X."/>
            <person name="Liu X."/>
            <person name="Zhan S."/>
            <person name="St Leger R.J."/>
            <person name="Wang C."/>
        </authorList>
    </citation>
    <scope>NUCLEOTIDE SEQUENCE [LARGE SCALE GENOMIC DNA]</scope>
    <source>
        <strain evidence="3 4">ARSEF 1941</strain>
    </source>
</reference>
<evidence type="ECO:0000313" key="3">
    <source>
        <dbReference type="EMBL" id="KHN99329.1"/>
    </source>
</evidence>
<organism evidence="3 4">
    <name type="scientific">Metarhizium album (strain ARSEF 1941)</name>
    <dbReference type="NCBI Taxonomy" id="1081103"/>
    <lineage>
        <taxon>Eukaryota</taxon>
        <taxon>Fungi</taxon>
        <taxon>Dikarya</taxon>
        <taxon>Ascomycota</taxon>
        <taxon>Pezizomycotina</taxon>
        <taxon>Sordariomycetes</taxon>
        <taxon>Hypocreomycetidae</taxon>
        <taxon>Hypocreales</taxon>
        <taxon>Clavicipitaceae</taxon>
        <taxon>Metarhizium</taxon>
    </lineage>
</organism>
<dbReference type="AlphaFoldDB" id="A0A0B2X0G1"/>
<accession>A0A0B2X0G1</accession>